<comment type="caution">
    <text evidence="1">The sequence shown here is derived from an EMBL/GenBank/DDBJ whole genome shotgun (WGS) entry which is preliminary data.</text>
</comment>
<dbReference type="EMBL" id="CAKZ01000157">
    <property type="protein sequence ID" value="CCJ82621.1"/>
    <property type="molecule type" value="Genomic_DNA"/>
</dbReference>
<keyword evidence="2" id="KW-1185">Reference proteome</keyword>
<evidence type="ECO:0000313" key="1">
    <source>
        <dbReference type="EMBL" id="CCJ82621.1"/>
    </source>
</evidence>
<reference evidence="2" key="1">
    <citation type="journal article" date="2012" name="PLoS ONE">
        <title>Comparative analysis of genome sequences covering the seven cronobacter species.</title>
        <authorList>
            <person name="Joseph S."/>
            <person name="Desai P."/>
            <person name="Ji Y."/>
            <person name="Cummings C.A."/>
            <person name="Shih R."/>
            <person name="Degoricija L."/>
            <person name="Rico A."/>
            <person name="Brzoska P."/>
            <person name="Hamby S.E."/>
            <person name="Masood N."/>
            <person name="Hariri S."/>
            <person name="Sonbol H."/>
            <person name="Chuzhanova N."/>
            <person name="McClelland M."/>
            <person name="Furtado M.R."/>
            <person name="Forsythe S.J."/>
        </authorList>
    </citation>
    <scope>NUCLEOTIDE SEQUENCE [LARGE SCALE GENOMIC DNA]</scope>
    <source>
        <strain evidence="2">1210</strain>
    </source>
</reference>
<proteinExistence type="predicted"/>
<organism evidence="1 2">
    <name type="scientific">Cronobacter dublinensis 1210</name>
    <dbReference type="NCBI Taxonomy" id="1208656"/>
    <lineage>
        <taxon>Bacteria</taxon>
        <taxon>Pseudomonadati</taxon>
        <taxon>Pseudomonadota</taxon>
        <taxon>Gammaproteobacteria</taxon>
        <taxon>Enterobacterales</taxon>
        <taxon>Enterobacteriaceae</taxon>
        <taxon>Cronobacter</taxon>
    </lineage>
</organism>
<accession>A0ABM9QAT0</accession>
<sequence length="192" mass="20886">MKKSACRYTLPHALRPHVIVKTDVGCFVGCASSSSAALPKSCYLLKCTFEKVALPLRNVQGIIPLLFTRRYHFFRFHSGVRMTELPDDKLLPGPLARETGDALSIGGQARALNPAMAYLISLPSAASRQTMRSFLQIVAGMLGAKTLQHCPWGSLRRHHIQGLLEMLSASGRAPATINTYLSALKGTRAKPG</sequence>
<dbReference type="Proteomes" id="UP000009342">
    <property type="component" value="Unassembled WGS sequence"/>
</dbReference>
<protein>
    <submittedName>
        <fullName evidence="1">Integrase/recombinase</fullName>
    </submittedName>
</protein>
<evidence type="ECO:0000313" key="2">
    <source>
        <dbReference type="Proteomes" id="UP000009342"/>
    </source>
</evidence>
<name>A0ABM9QAT0_9ENTR</name>
<gene>
    <name evidence="1" type="ORF">BN134_3388</name>
</gene>